<organism evidence="1 2">
    <name type="scientific">Actinomadura litoris</name>
    <dbReference type="NCBI Taxonomy" id="2678616"/>
    <lineage>
        <taxon>Bacteria</taxon>
        <taxon>Bacillati</taxon>
        <taxon>Actinomycetota</taxon>
        <taxon>Actinomycetes</taxon>
        <taxon>Streptosporangiales</taxon>
        <taxon>Thermomonosporaceae</taxon>
        <taxon>Actinomadura</taxon>
    </lineage>
</organism>
<evidence type="ECO:0000313" key="1">
    <source>
        <dbReference type="EMBL" id="MUN39367.1"/>
    </source>
</evidence>
<keyword evidence="2" id="KW-1185">Reference proteome</keyword>
<dbReference type="InterPro" id="IPR011990">
    <property type="entry name" value="TPR-like_helical_dom_sf"/>
</dbReference>
<dbReference type="Pfam" id="PF14559">
    <property type="entry name" value="TPR_19"/>
    <property type="match status" value="1"/>
</dbReference>
<evidence type="ECO:0000313" key="2">
    <source>
        <dbReference type="Proteomes" id="UP000432015"/>
    </source>
</evidence>
<proteinExistence type="predicted"/>
<sequence>MSESSTDRRSFLRQAGLTVGAATALPLLGAQRAGAATWGPEDAATGSHADRLFRAGRFEEADRGYARILRGDPDNAHVHAQRGYIALLSNRFTDAEKFLTKAVGLEPGDTFSKERLADCHVRQDRFAQAVPLLRAAGKEAYAEQYASLSGTPYEVRGAQSTRLAFTALNPMPLVEVSVNGAPAAQFILATGAPLAFTMDTAEKAGLRAVATSTETVGYQAVTMHHGVVGSLQFGGIELRNVPVVWHDGEQPHPLGQRQPAGTLGTSLLYHFLATVDFGNRALTLRRKTGAQLNEFRAEARRAGADRLPLWLADARLPCTLGGLNDHGPKVVTLDTGVEGAAGAVSVITTEATAERAGIRMDHKRPNVYGAKEDATPFIVQRPSIGRMTARNLYGFALKQPLFDERIRFQTLGNFTLEFLKPFALTFDYANMHLYVSHK</sequence>
<name>A0A7K1L4L7_9ACTN</name>
<protein>
    <submittedName>
        <fullName evidence="1">Tetratricopeptide repeat protein</fullName>
    </submittedName>
</protein>
<dbReference type="RefSeq" id="WP_156218551.1">
    <property type="nucleotide sequence ID" value="NZ_WOFH01000008.1"/>
</dbReference>
<dbReference type="AlphaFoldDB" id="A0A7K1L4L7"/>
<gene>
    <name evidence="1" type="ORF">GNZ18_22585</name>
</gene>
<dbReference type="Gene3D" id="2.40.70.10">
    <property type="entry name" value="Acid Proteases"/>
    <property type="match status" value="1"/>
</dbReference>
<dbReference type="Pfam" id="PF13650">
    <property type="entry name" value="Asp_protease_2"/>
    <property type="match status" value="1"/>
</dbReference>
<comment type="caution">
    <text evidence="1">The sequence shown here is derived from an EMBL/GenBank/DDBJ whole genome shotgun (WGS) entry which is preliminary data.</text>
</comment>
<dbReference type="Proteomes" id="UP000432015">
    <property type="component" value="Unassembled WGS sequence"/>
</dbReference>
<dbReference type="EMBL" id="WOFH01000008">
    <property type="protein sequence ID" value="MUN39367.1"/>
    <property type="molecule type" value="Genomic_DNA"/>
</dbReference>
<reference evidence="1 2" key="1">
    <citation type="submission" date="2019-11" db="EMBL/GenBank/DDBJ databases">
        <authorList>
            <person name="Cao P."/>
        </authorList>
    </citation>
    <scope>NUCLEOTIDE SEQUENCE [LARGE SCALE GENOMIC DNA]</scope>
    <source>
        <strain evidence="1 2">NEAU-AAG5</strain>
    </source>
</reference>
<dbReference type="Gene3D" id="1.25.40.10">
    <property type="entry name" value="Tetratricopeptide repeat domain"/>
    <property type="match status" value="1"/>
</dbReference>
<accession>A0A7K1L4L7</accession>
<dbReference type="InterPro" id="IPR021109">
    <property type="entry name" value="Peptidase_aspartic_dom_sf"/>
</dbReference>
<dbReference type="InterPro" id="IPR006311">
    <property type="entry name" value="TAT_signal"/>
</dbReference>
<dbReference type="PROSITE" id="PS51318">
    <property type="entry name" value="TAT"/>
    <property type="match status" value="1"/>
</dbReference>
<dbReference type="SUPFAM" id="SSF48452">
    <property type="entry name" value="TPR-like"/>
    <property type="match status" value="1"/>
</dbReference>